<dbReference type="Proteomes" id="UP000268623">
    <property type="component" value="Unassembled WGS sequence"/>
</dbReference>
<proteinExistence type="inferred from homology"/>
<comment type="caution">
    <text evidence="5">The sequence shown here is derived from an EMBL/GenBank/DDBJ whole genome shotgun (WGS) entry which is preliminary data.</text>
</comment>
<evidence type="ECO:0000256" key="4">
    <source>
        <dbReference type="ARBA" id="ARBA00023235"/>
    </source>
</evidence>
<name>A0A3M9XRW8_9HYPH</name>
<dbReference type="PANTHER" id="PTHR43684">
    <property type="match status" value="1"/>
</dbReference>
<dbReference type="InterPro" id="IPR014748">
    <property type="entry name" value="Enoyl-CoA_hydra_C"/>
</dbReference>
<dbReference type="GO" id="GO:0004165">
    <property type="term" value="F:delta(3)-delta(2)-enoyl-CoA isomerase activity"/>
    <property type="evidence" value="ECO:0007669"/>
    <property type="project" value="UniProtKB-ARBA"/>
</dbReference>
<comment type="similarity">
    <text evidence="2">Belongs to the enoyl-CoA hydratase/isomerase family.</text>
</comment>
<dbReference type="Gene3D" id="3.90.226.10">
    <property type="entry name" value="2-enoyl-CoA Hydratase, Chain A, domain 1"/>
    <property type="match status" value="1"/>
</dbReference>
<dbReference type="RefSeq" id="WP_123176911.1">
    <property type="nucleotide sequence ID" value="NZ_QWDD01000001.1"/>
</dbReference>
<dbReference type="InterPro" id="IPR029045">
    <property type="entry name" value="ClpP/crotonase-like_dom_sf"/>
</dbReference>
<evidence type="ECO:0000313" key="5">
    <source>
        <dbReference type="EMBL" id="RNJ51029.1"/>
    </source>
</evidence>
<evidence type="ECO:0000256" key="3">
    <source>
        <dbReference type="ARBA" id="ARBA00023140"/>
    </source>
</evidence>
<dbReference type="InterPro" id="IPR001753">
    <property type="entry name" value="Enoyl-CoA_hydra/iso"/>
</dbReference>
<keyword evidence="4" id="KW-0413">Isomerase</keyword>
<dbReference type="SUPFAM" id="SSF52096">
    <property type="entry name" value="ClpP/crotonase"/>
    <property type="match status" value="1"/>
</dbReference>
<dbReference type="InterPro" id="IPR051053">
    <property type="entry name" value="ECH/Chromodomain_protein"/>
</dbReference>
<gene>
    <name evidence="5" type="ORF">D1O30_16965</name>
</gene>
<dbReference type="PANTHER" id="PTHR43684:SF1">
    <property type="entry name" value="ENOYL-COA DELTA ISOMERASE 2"/>
    <property type="match status" value="1"/>
</dbReference>
<sequence length="255" mass="27208">MSEKIIVSRDLGVLRLLMNRPEKKNALDREMYRALIAALDGAARDETVHAVVFAGAGGNFTAGNDLADFRDFAPGRDIAPGAEIFPALTFVRAAAAFEKPLVAAVTGDAVGVGTTLLFHCDLVYASSEARFTMPFIDLALPPEGGASLLVPLRFGMAKASQYLLLGESFDGAEALRLGLVNALAPSEGVLDLAMDAARRLAAKPRQALFAARRLMRGEPNDILSRIDAEAALFAKALTSPEARERFAAFFASRAR</sequence>
<evidence type="ECO:0000256" key="2">
    <source>
        <dbReference type="ARBA" id="ARBA00005254"/>
    </source>
</evidence>
<dbReference type="Pfam" id="PF00378">
    <property type="entry name" value="ECH_1"/>
    <property type="match status" value="1"/>
</dbReference>
<organism evidence="5 6">
    <name type="scientific">Methylocystis hirsuta</name>
    <dbReference type="NCBI Taxonomy" id="369798"/>
    <lineage>
        <taxon>Bacteria</taxon>
        <taxon>Pseudomonadati</taxon>
        <taxon>Pseudomonadota</taxon>
        <taxon>Alphaproteobacteria</taxon>
        <taxon>Hyphomicrobiales</taxon>
        <taxon>Methylocystaceae</taxon>
        <taxon>Methylocystis</taxon>
    </lineage>
</organism>
<keyword evidence="6" id="KW-1185">Reference proteome</keyword>
<protein>
    <submittedName>
        <fullName evidence="5">Enoyl-CoA hydratase</fullName>
    </submittedName>
</protein>
<dbReference type="EMBL" id="QWDD01000001">
    <property type="protein sequence ID" value="RNJ51029.1"/>
    <property type="molecule type" value="Genomic_DNA"/>
</dbReference>
<evidence type="ECO:0000256" key="1">
    <source>
        <dbReference type="ARBA" id="ARBA00004275"/>
    </source>
</evidence>
<dbReference type="Gene3D" id="1.10.12.10">
    <property type="entry name" value="Lyase 2-enoyl-coa Hydratase, Chain A, domain 2"/>
    <property type="match status" value="1"/>
</dbReference>
<comment type="subcellular location">
    <subcellularLocation>
        <location evidence="1">Peroxisome</location>
    </subcellularLocation>
</comment>
<evidence type="ECO:0000313" key="6">
    <source>
        <dbReference type="Proteomes" id="UP000268623"/>
    </source>
</evidence>
<dbReference type="OrthoDB" id="9797151at2"/>
<keyword evidence="3" id="KW-0576">Peroxisome</keyword>
<dbReference type="AlphaFoldDB" id="A0A3M9XRW8"/>
<reference evidence="5 6" key="1">
    <citation type="submission" date="2018-08" db="EMBL/GenBank/DDBJ databases">
        <title>Genome sequence of Methylocystis hirsuta CSC1, a methanotroph able to accumulate PHAs.</title>
        <authorList>
            <person name="Bordel S."/>
            <person name="Rodriguez E."/>
            <person name="Gancedo J."/>
            <person name="Munoz R."/>
        </authorList>
    </citation>
    <scope>NUCLEOTIDE SEQUENCE [LARGE SCALE GENOMIC DNA]</scope>
    <source>
        <strain evidence="5 6">CSC1</strain>
    </source>
</reference>
<dbReference type="CDD" id="cd06558">
    <property type="entry name" value="crotonase-like"/>
    <property type="match status" value="1"/>
</dbReference>
<accession>A0A3M9XRW8</accession>